<feature type="compositionally biased region" description="Polar residues" evidence="10">
    <location>
        <begin position="132"/>
        <end position="141"/>
    </location>
</feature>
<evidence type="ECO:0000256" key="10">
    <source>
        <dbReference type="SAM" id="MobiDB-lite"/>
    </source>
</evidence>
<evidence type="ECO:0000256" key="7">
    <source>
        <dbReference type="ARBA" id="ARBA00022679"/>
    </source>
</evidence>
<dbReference type="SUPFAM" id="SSF81301">
    <property type="entry name" value="Nucleotidyltransferase"/>
    <property type="match status" value="1"/>
</dbReference>
<dbReference type="PANTHER" id="PTHR12271:SF40">
    <property type="entry name" value="POLY(A) RNA POLYMERASE GLD2"/>
    <property type="match status" value="1"/>
</dbReference>
<evidence type="ECO:0000256" key="4">
    <source>
        <dbReference type="ARBA" id="ARBA00008593"/>
    </source>
</evidence>
<dbReference type="GO" id="GO:0050265">
    <property type="term" value="F:RNA uridylyltransferase activity"/>
    <property type="evidence" value="ECO:0007669"/>
    <property type="project" value="TreeGrafter"/>
</dbReference>
<comment type="caution">
    <text evidence="13">The sequence shown here is derived from an EMBL/GenBank/DDBJ whole genome shotgun (WGS) entry which is preliminary data.</text>
</comment>
<dbReference type="EMBL" id="WJXW01000002">
    <property type="protein sequence ID" value="KAF9740000.1"/>
    <property type="molecule type" value="Genomic_DNA"/>
</dbReference>
<dbReference type="GO" id="GO:1990817">
    <property type="term" value="F:poly(A) RNA polymerase activity"/>
    <property type="evidence" value="ECO:0007669"/>
    <property type="project" value="UniProtKB-EC"/>
</dbReference>
<proteinExistence type="inferred from homology"/>
<evidence type="ECO:0000256" key="9">
    <source>
        <dbReference type="ARBA" id="ARBA00022842"/>
    </source>
</evidence>
<dbReference type="AlphaFoldDB" id="A0A9P6GT02"/>
<keyword evidence="6" id="KW-0963">Cytoplasm</keyword>
<dbReference type="EC" id="2.7.7.19" evidence="5"/>
<protein>
    <recommendedName>
        <fullName evidence="5">polynucleotide adenylyltransferase</fullName>
        <ecNumber evidence="5">2.7.7.19</ecNumber>
    </recommendedName>
</protein>
<evidence type="ECO:0000256" key="2">
    <source>
        <dbReference type="ARBA" id="ARBA00001946"/>
    </source>
</evidence>
<dbReference type="GO" id="GO:0010605">
    <property type="term" value="P:negative regulation of macromolecule metabolic process"/>
    <property type="evidence" value="ECO:0007669"/>
    <property type="project" value="UniProtKB-ARBA"/>
</dbReference>
<accession>A0A9P6GT02</accession>
<organism evidence="13 14">
    <name type="scientific">Paraphaeosphaeria minitans</name>
    <dbReference type="NCBI Taxonomy" id="565426"/>
    <lineage>
        <taxon>Eukaryota</taxon>
        <taxon>Fungi</taxon>
        <taxon>Dikarya</taxon>
        <taxon>Ascomycota</taxon>
        <taxon>Pezizomycotina</taxon>
        <taxon>Dothideomycetes</taxon>
        <taxon>Pleosporomycetidae</taxon>
        <taxon>Pleosporales</taxon>
        <taxon>Massarineae</taxon>
        <taxon>Didymosphaeriaceae</taxon>
        <taxon>Paraphaeosphaeria</taxon>
    </lineage>
</organism>
<dbReference type="Gene3D" id="3.30.460.10">
    <property type="entry name" value="Beta Polymerase, domain 2"/>
    <property type="match status" value="1"/>
</dbReference>
<evidence type="ECO:0000256" key="8">
    <source>
        <dbReference type="ARBA" id="ARBA00022723"/>
    </source>
</evidence>
<dbReference type="Gene3D" id="1.10.1410.10">
    <property type="match status" value="1"/>
</dbReference>
<comment type="cofactor">
    <cofactor evidence="2">
        <name>Mg(2+)</name>
        <dbReference type="ChEBI" id="CHEBI:18420"/>
    </cofactor>
</comment>
<dbReference type="InterPro" id="IPR043519">
    <property type="entry name" value="NT_sf"/>
</dbReference>
<dbReference type="GO" id="GO:0046872">
    <property type="term" value="F:metal ion binding"/>
    <property type="evidence" value="ECO:0007669"/>
    <property type="project" value="UniProtKB-KW"/>
</dbReference>
<sequence>MAEQHAQSSLEDELRSMILTNVTIGSIPDSSTTHMANHHQQNWRSRGRGRARGRPYAPRGGHHWAGTEHQQRGFLVAPPEQNTAPQSMPRIIQRPYNPNGNILNPVQSAGPSRPYGPHEHQPRRGQAMRSPYATSSNGGFQQHQVSDPALQAIYLDHLASLEVPKAEITQEEFEEKETFRQQLESVCQKEFADKYNGDIASIKLVTFGSIASGFATLGSDMDLAIVPQWKDPTKSQESSIDRDIPRLLERAVLDAKMGGRLLTRTRVPILKVCQKPTEDLYNALFEERQHWDQLPEEERYAVPAAPGALVQNPSEAQEQDKSPQVNDSQSFPTLAEAKAAKGIMRSAPSVRVNDRYDDGKAEVLQAPASDGFKENSVAKETADTAERSKNQQPRGPKKWLRERKSGPLDFPKVGVGIQCDVNFENPLAIHNTQLLRCYSLTDPRVRPMVLFVKAWAKRRKVNSAYSGTLSSYGWVLMVLHYLVNMANPPVCPNLQSSWRATTTKAEDLQQLLDHTIVGGYAVRFWHDEAAIARLASDGQLSRNTQSIGELLRGFFHYYASIAQPSHYGQKHWSFFWATEVLSLRTPGGIRQKTEKGWTKATTTISNGKEVRQRYLFAIEDPFELDHNVARTVTHDGIVAIRDELRRAGRLLNSVGRGQVPEGGLFDEVVEQAPPVTPNTAEAGSEAAMLAVEGAAVETSGGAGNSTMAAATNHSAPVAGTG</sequence>
<evidence type="ECO:0000313" key="13">
    <source>
        <dbReference type="EMBL" id="KAF9740000.1"/>
    </source>
</evidence>
<feature type="domain" description="Poly(A) RNA polymerase mitochondrial-like central palm" evidence="12">
    <location>
        <begin position="166"/>
        <end position="277"/>
    </location>
</feature>
<keyword evidence="7" id="KW-0808">Transferase</keyword>
<feature type="region of interest" description="Disordered" evidence="10">
    <location>
        <begin position="107"/>
        <end position="141"/>
    </location>
</feature>
<dbReference type="InterPro" id="IPR054708">
    <property type="entry name" value="MTPAP-like_central"/>
</dbReference>
<dbReference type="Proteomes" id="UP000756921">
    <property type="component" value="Unassembled WGS sequence"/>
</dbReference>
<dbReference type="PANTHER" id="PTHR12271">
    <property type="entry name" value="POLY A POLYMERASE CID PAP -RELATED"/>
    <property type="match status" value="1"/>
</dbReference>
<keyword evidence="9" id="KW-0460">Magnesium</keyword>
<dbReference type="SUPFAM" id="SSF81631">
    <property type="entry name" value="PAP/OAS1 substrate-binding domain"/>
    <property type="match status" value="1"/>
</dbReference>
<evidence type="ECO:0000256" key="3">
    <source>
        <dbReference type="ARBA" id="ARBA00004496"/>
    </source>
</evidence>
<feature type="region of interest" description="Disordered" evidence="10">
    <location>
        <begin position="40"/>
        <end position="61"/>
    </location>
</feature>
<feature type="compositionally biased region" description="Basic and acidic residues" evidence="10">
    <location>
        <begin position="371"/>
        <end position="389"/>
    </location>
</feature>
<keyword evidence="8" id="KW-0479">Metal-binding</keyword>
<evidence type="ECO:0000259" key="11">
    <source>
        <dbReference type="Pfam" id="PF03828"/>
    </source>
</evidence>
<dbReference type="OrthoDB" id="407432at2759"/>
<evidence type="ECO:0000313" key="14">
    <source>
        <dbReference type="Proteomes" id="UP000756921"/>
    </source>
</evidence>
<evidence type="ECO:0000256" key="1">
    <source>
        <dbReference type="ARBA" id="ARBA00001936"/>
    </source>
</evidence>
<comment type="subcellular location">
    <subcellularLocation>
        <location evidence="3">Cytoplasm</location>
    </subcellularLocation>
</comment>
<keyword evidence="14" id="KW-1185">Reference proteome</keyword>
<dbReference type="GO" id="GO:0005737">
    <property type="term" value="C:cytoplasm"/>
    <property type="evidence" value="ECO:0007669"/>
    <property type="project" value="UniProtKB-SubCell"/>
</dbReference>
<name>A0A9P6GT02_9PLEO</name>
<dbReference type="Pfam" id="PF03828">
    <property type="entry name" value="PAP_assoc"/>
    <property type="match status" value="1"/>
</dbReference>
<evidence type="ECO:0000256" key="6">
    <source>
        <dbReference type="ARBA" id="ARBA00022490"/>
    </source>
</evidence>
<dbReference type="Pfam" id="PF22600">
    <property type="entry name" value="MTPAP-like_central"/>
    <property type="match status" value="1"/>
</dbReference>
<gene>
    <name evidence="13" type="ORF">PMIN01_02635</name>
</gene>
<comment type="cofactor">
    <cofactor evidence="1">
        <name>Mn(2+)</name>
        <dbReference type="ChEBI" id="CHEBI:29035"/>
    </cofactor>
</comment>
<comment type="similarity">
    <text evidence="4">Belongs to the DNA polymerase type-B-like family.</text>
</comment>
<feature type="region of interest" description="Disordered" evidence="10">
    <location>
        <begin position="312"/>
        <end position="331"/>
    </location>
</feature>
<dbReference type="InterPro" id="IPR002058">
    <property type="entry name" value="PAP_assoc"/>
</dbReference>
<evidence type="ECO:0000256" key="5">
    <source>
        <dbReference type="ARBA" id="ARBA00012388"/>
    </source>
</evidence>
<evidence type="ECO:0000259" key="12">
    <source>
        <dbReference type="Pfam" id="PF22600"/>
    </source>
</evidence>
<feature type="region of interest" description="Disordered" evidence="10">
    <location>
        <begin position="364"/>
        <end position="405"/>
    </location>
</feature>
<dbReference type="GO" id="GO:0031123">
    <property type="term" value="P:RNA 3'-end processing"/>
    <property type="evidence" value="ECO:0007669"/>
    <property type="project" value="TreeGrafter"/>
</dbReference>
<feature type="domain" description="PAP-associated" evidence="11">
    <location>
        <begin position="546"/>
        <end position="626"/>
    </location>
</feature>
<reference evidence="13" key="1">
    <citation type="journal article" date="2020" name="Mol. Plant Microbe Interact.">
        <title>Genome Sequence of the Biocontrol Agent Coniothyrium minitans strain Conio (IMI 134523).</title>
        <authorList>
            <person name="Patel D."/>
            <person name="Shittu T.A."/>
            <person name="Baroncelli R."/>
            <person name="Muthumeenakshi S."/>
            <person name="Osborne T.H."/>
            <person name="Janganan T.K."/>
            <person name="Sreenivasaprasad S."/>
        </authorList>
    </citation>
    <scope>NUCLEOTIDE SEQUENCE</scope>
    <source>
        <strain evidence="13">Conio</strain>
    </source>
</reference>